<name>A0ABX0V7G0_9HYPH</name>
<dbReference type="EMBL" id="JAATJS010000001">
    <property type="protein sequence ID" value="NIX75513.1"/>
    <property type="molecule type" value="Genomic_DNA"/>
</dbReference>
<dbReference type="Pfam" id="PF12686">
    <property type="entry name" value="DUF3800"/>
    <property type="match status" value="1"/>
</dbReference>
<organism evidence="1 2">
    <name type="scientific">Microvirga terricola</name>
    <dbReference type="NCBI Taxonomy" id="2719797"/>
    <lineage>
        <taxon>Bacteria</taxon>
        <taxon>Pseudomonadati</taxon>
        <taxon>Pseudomonadota</taxon>
        <taxon>Alphaproteobacteria</taxon>
        <taxon>Hyphomicrobiales</taxon>
        <taxon>Methylobacteriaceae</taxon>
        <taxon>Microvirga</taxon>
    </lineage>
</organism>
<accession>A0ABX0V7G0</accession>
<reference evidence="1 2" key="1">
    <citation type="submission" date="2020-03" db="EMBL/GenBank/DDBJ databases">
        <title>The genome sequence of Microvirga sp. c23x22.</title>
        <authorList>
            <person name="Zhang X."/>
        </authorList>
    </citation>
    <scope>NUCLEOTIDE SEQUENCE [LARGE SCALE GENOMIC DNA]</scope>
    <source>
        <strain evidence="2">c23x22</strain>
    </source>
</reference>
<dbReference type="Proteomes" id="UP000707352">
    <property type="component" value="Unassembled WGS sequence"/>
</dbReference>
<sequence length="278" mass="31412">MAFSQAESSFSVSGMTHSFVAYIDESGDDGIGNFRQPGAHGGSSSWLVISACVFRKSFDLDAVGWRDEISALMPEKRKRTIHFAHMAHGQKLAACRSLAARPIRSLSILSNKTTIPDGTYTDKNQLYFYLTRYLIERLSWLCRDLRPRVPQGDGRVMITFSRRGGMSYPDFRSYLERLRSAQDNDVKIHWPVIDIDGIDAKDHSTHAGLQLADVVASAFASGVEADKYGNCESRYAELLKRTVYERNGNYLSYGLKLVPRHNDMTLNAEQRRLIDLFK</sequence>
<dbReference type="RefSeq" id="WP_167671393.1">
    <property type="nucleotide sequence ID" value="NZ_JAATJS010000001.1"/>
</dbReference>
<evidence type="ECO:0000313" key="2">
    <source>
        <dbReference type="Proteomes" id="UP000707352"/>
    </source>
</evidence>
<keyword evidence="2" id="KW-1185">Reference proteome</keyword>
<gene>
    <name evidence="1" type="ORF">HB375_02655</name>
</gene>
<comment type="caution">
    <text evidence="1">The sequence shown here is derived from an EMBL/GenBank/DDBJ whole genome shotgun (WGS) entry which is preliminary data.</text>
</comment>
<dbReference type="InterPro" id="IPR024524">
    <property type="entry name" value="DUF3800"/>
</dbReference>
<protein>
    <submittedName>
        <fullName evidence="1">DUF3800 domain-containing protein</fullName>
    </submittedName>
</protein>
<evidence type="ECO:0000313" key="1">
    <source>
        <dbReference type="EMBL" id="NIX75513.1"/>
    </source>
</evidence>
<proteinExistence type="predicted"/>